<reference evidence="1" key="1">
    <citation type="submission" date="2006-03" db="EMBL/GenBank/DDBJ databases">
        <authorList>
            <person name="Bowman J."/>
            <person name="Ferriera S."/>
            <person name="Johnson J."/>
            <person name="Kravitz S."/>
            <person name="Halpern A."/>
            <person name="Remington K."/>
            <person name="Beeson K."/>
            <person name="Tran B."/>
            <person name="Rogers Y.-H."/>
            <person name="Friedman R."/>
            <person name="Venter J.C."/>
        </authorList>
    </citation>
    <scope>NUCLEOTIDE SEQUENCE [LARGE SCALE GENOMIC DNA]</scope>
    <source>
        <strain evidence="1">ATCC 700755</strain>
    </source>
</reference>
<evidence type="ECO:0008006" key="3">
    <source>
        <dbReference type="Google" id="ProtNLM"/>
    </source>
</evidence>
<dbReference type="HOGENOM" id="CLU_110644_0_0_10"/>
<dbReference type="OrthoDB" id="1143555at2"/>
<accession>K4INW9</accession>
<name>K4INW9_PSYTT</name>
<dbReference type="RefSeq" id="WP_015022860.1">
    <property type="nucleotide sequence ID" value="NC_018721.1"/>
</dbReference>
<evidence type="ECO:0000313" key="1">
    <source>
        <dbReference type="EMBL" id="AFU67240.1"/>
    </source>
</evidence>
<dbReference type="Pfam" id="PF14060">
    <property type="entry name" value="DUF4252"/>
    <property type="match status" value="1"/>
</dbReference>
<organism evidence="1 2">
    <name type="scientific">Psychroflexus torquis (strain ATCC 700755 / CIP 106069 / ACAM 623)</name>
    <dbReference type="NCBI Taxonomy" id="313595"/>
    <lineage>
        <taxon>Bacteria</taxon>
        <taxon>Pseudomonadati</taxon>
        <taxon>Bacteroidota</taxon>
        <taxon>Flavobacteriia</taxon>
        <taxon>Flavobacteriales</taxon>
        <taxon>Flavobacteriaceae</taxon>
        <taxon>Psychroflexus</taxon>
    </lineage>
</organism>
<keyword evidence="2" id="KW-1185">Reference proteome</keyword>
<evidence type="ECO:0000313" key="2">
    <source>
        <dbReference type="Proteomes" id="UP000008514"/>
    </source>
</evidence>
<sequence length="177" mass="19888">MKSFIIGLVALSTLLACDSNPSLQKYLVEKESNPEFISASLSMDLLIQNLDSLSLEEKESVQKIEKINVLALLKDKGEFTLEEERTALRTILNQTEYKSLINFNGADREAKFLYSGNEGDIQEIVFFGYDVKMGMLLLRMRGSNIEPNDIFKITQMGDQLNLGAISGFEGLMEDSMQ</sequence>
<dbReference type="Proteomes" id="UP000008514">
    <property type="component" value="Chromosome"/>
</dbReference>
<gene>
    <name evidence="1" type="ordered locus">P700755_000184</name>
</gene>
<dbReference type="InterPro" id="IPR025348">
    <property type="entry name" value="DUF4252"/>
</dbReference>
<protein>
    <recommendedName>
        <fullName evidence="3">DUF4252 domain-containing protein</fullName>
    </recommendedName>
</protein>
<dbReference type="eggNOG" id="ENOG5032TIK">
    <property type="taxonomic scope" value="Bacteria"/>
</dbReference>
<dbReference type="STRING" id="313595.P700755_000184"/>
<reference evidence="1" key="2">
    <citation type="submission" date="2012-09" db="EMBL/GenBank/DDBJ databases">
        <title>The complete sequence of Psychroflexus torquis an extreme psychrophile from sea-ice that is stimulated by light.</title>
        <authorList>
            <person name="Feng S."/>
            <person name="Powell S.M."/>
            <person name="Bowman J.P."/>
        </authorList>
    </citation>
    <scope>NUCLEOTIDE SEQUENCE [LARGE SCALE GENOMIC DNA]</scope>
    <source>
        <strain evidence="1">ATCC 700755</strain>
    </source>
</reference>
<proteinExistence type="predicted"/>
<dbReference type="PROSITE" id="PS51257">
    <property type="entry name" value="PROKAR_LIPOPROTEIN"/>
    <property type="match status" value="1"/>
</dbReference>
<dbReference type="EMBL" id="CP003879">
    <property type="protein sequence ID" value="AFU67240.1"/>
    <property type="molecule type" value="Genomic_DNA"/>
</dbReference>
<dbReference type="KEGG" id="ptq:P700755_000184"/>
<dbReference type="AlphaFoldDB" id="K4INW9"/>